<feature type="domain" description="HTH gntR-type" evidence="5">
    <location>
        <begin position="4"/>
        <end position="72"/>
    </location>
</feature>
<organism evidence="6 7">
    <name type="scientific">Vibrio genomosp. F6 str. FF-238</name>
    <dbReference type="NCBI Taxonomy" id="1191298"/>
    <lineage>
        <taxon>Bacteria</taxon>
        <taxon>Pseudomonadati</taxon>
        <taxon>Pseudomonadota</taxon>
        <taxon>Gammaproteobacteria</taxon>
        <taxon>Vibrionales</taxon>
        <taxon>Vibrionaceae</taxon>
        <taxon>Vibrio</taxon>
    </lineage>
</organism>
<dbReference type="CDD" id="cd07377">
    <property type="entry name" value="WHTH_GntR"/>
    <property type="match status" value="1"/>
</dbReference>
<dbReference type="PANTHER" id="PTHR44846:SF16">
    <property type="entry name" value="TRANSCRIPTIONAL REGULATOR PHNF-RELATED"/>
    <property type="match status" value="1"/>
</dbReference>
<dbReference type="PANTHER" id="PTHR44846">
    <property type="entry name" value="MANNOSYL-D-GLYCERATE TRANSPORT/METABOLISM SYSTEM REPRESSOR MNGR-RELATED"/>
    <property type="match status" value="1"/>
</dbReference>
<name>A0A1E5CWA6_9VIBR</name>
<dbReference type="InterPro" id="IPR000524">
    <property type="entry name" value="Tscrpt_reg_HTH_GntR"/>
</dbReference>
<gene>
    <name evidence="6" type="ORF">A130_17885</name>
</gene>
<comment type="caution">
    <text evidence="6">The sequence shown here is derived from an EMBL/GenBank/DDBJ whole genome shotgun (WGS) entry which is preliminary data.</text>
</comment>
<dbReference type="PROSITE" id="PS50949">
    <property type="entry name" value="HTH_GNTR"/>
    <property type="match status" value="1"/>
</dbReference>
<dbReference type="InterPro" id="IPR010248">
    <property type="entry name" value="His_ut_repres"/>
</dbReference>
<dbReference type="InterPro" id="IPR036388">
    <property type="entry name" value="WH-like_DNA-bd_sf"/>
</dbReference>
<dbReference type="Gene3D" id="3.40.1410.10">
    <property type="entry name" value="Chorismate lyase-like"/>
    <property type="match status" value="1"/>
</dbReference>
<dbReference type="FunFam" id="1.10.10.10:FF:000079">
    <property type="entry name" value="GntR family transcriptional regulator"/>
    <property type="match status" value="1"/>
</dbReference>
<dbReference type="SMART" id="SM00866">
    <property type="entry name" value="UTRA"/>
    <property type="match status" value="1"/>
</dbReference>
<dbReference type="SUPFAM" id="SSF64288">
    <property type="entry name" value="Chorismate lyase-like"/>
    <property type="match status" value="1"/>
</dbReference>
<dbReference type="Gene3D" id="1.10.10.10">
    <property type="entry name" value="Winged helix-like DNA-binding domain superfamily/Winged helix DNA-binding domain"/>
    <property type="match status" value="1"/>
</dbReference>
<evidence type="ECO:0000313" key="7">
    <source>
        <dbReference type="Proteomes" id="UP000094165"/>
    </source>
</evidence>
<keyword evidence="3" id="KW-0804">Transcription</keyword>
<dbReference type="SMART" id="SM00345">
    <property type="entry name" value="HTH_GNTR"/>
    <property type="match status" value="1"/>
</dbReference>
<keyword evidence="2" id="KW-0238">DNA-binding</keyword>
<dbReference type="InterPro" id="IPR028978">
    <property type="entry name" value="Chorismate_lyase_/UTRA_dom_sf"/>
</dbReference>
<dbReference type="RefSeq" id="WP_029203367.1">
    <property type="nucleotide sequence ID" value="NZ_AJYW02000194.1"/>
</dbReference>
<dbReference type="InterPro" id="IPR050679">
    <property type="entry name" value="Bact_HTH_transcr_reg"/>
</dbReference>
<dbReference type="EMBL" id="AJYW02000194">
    <property type="protein sequence ID" value="OEE74477.1"/>
    <property type="molecule type" value="Genomic_DNA"/>
</dbReference>
<evidence type="ECO:0000256" key="1">
    <source>
        <dbReference type="ARBA" id="ARBA00023015"/>
    </source>
</evidence>
<dbReference type="GO" id="GO:0003677">
    <property type="term" value="F:DNA binding"/>
    <property type="evidence" value="ECO:0007669"/>
    <property type="project" value="UniProtKB-UniRule"/>
</dbReference>
<sequence length="237" mass="26692">MSNSPLYVQIRQFIADNIDSGLWPVGHKITTELDLTTQFNVSRMTVNKAIRDLVAEGKLIRKPRLGTFVCQQDEKAESPLLDIRNIAEEVSTRGKQYHNQVVKQIAIKADEPVAIKLGIRIGSDVFYSEIIHFEDNSPIQLEVRWVNAIYAPDYLNQNFSKVTPNQYLSNNCPLSAIEHSVEAIVPESNIKASLALSDNEPCLLLNRRTWSGDKLVSSALLYHPGSKYKLTSKIELN</sequence>
<dbReference type="GO" id="GO:0045892">
    <property type="term" value="P:negative regulation of DNA-templated transcription"/>
    <property type="evidence" value="ECO:0007669"/>
    <property type="project" value="UniProtKB-UniRule"/>
</dbReference>
<evidence type="ECO:0000259" key="5">
    <source>
        <dbReference type="PROSITE" id="PS50949"/>
    </source>
</evidence>
<dbReference type="GO" id="GO:0006547">
    <property type="term" value="P:L-histidine metabolic process"/>
    <property type="evidence" value="ECO:0007669"/>
    <property type="project" value="UniProtKB-UniRule"/>
</dbReference>
<accession>A0A1E5CWA6</accession>
<dbReference type="Proteomes" id="UP000094165">
    <property type="component" value="Unassembled WGS sequence"/>
</dbReference>
<evidence type="ECO:0000256" key="2">
    <source>
        <dbReference type="ARBA" id="ARBA00023125"/>
    </source>
</evidence>
<evidence type="ECO:0000313" key="6">
    <source>
        <dbReference type="EMBL" id="OEE74477.1"/>
    </source>
</evidence>
<evidence type="ECO:0000256" key="4">
    <source>
        <dbReference type="NCBIfam" id="TIGR02018"/>
    </source>
</evidence>
<dbReference type="Pfam" id="PF07702">
    <property type="entry name" value="UTRA"/>
    <property type="match status" value="1"/>
</dbReference>
<dbReference type="PRINTS" id="PR00035">
    <property type="entry name" value="HTHGNTR"/>
</dbReference>
<dbReference type="InterPro" id="IPR011663">
    <property type="entry name" value="UTRA"/>
</dbReference>
<keyword evidence="7" id="KW-1185">Reference proteome</keyword>
<keyword evidence="1" id="KW-0805">Transcription regulation</keyword>
<proteinExistence type="predicted"/>
<dbReference type="GO" id="GO:0003700">
    <property type="term" value="F:DNA-binding transcription factor activity"/>
    <property type="evidence" value="ECO:0007669"/>
    <property type="project" value="UniProtKB-UniRule"/>
</dbReference>
<reference evidence="6 7" key="1">
    <citation type="journal article" date="2012" name="Science">
        <title>Ecological populations of bacteria act as socially cohesive units of antibiotic production and resistance.</title>
        <authorList>
            <person name="Cordero O.X."/>
            <person name="Wildschutte H."/>
            <person name="Kirkup B."/>
            <person name="Proehl S."/>
            <person name="Ngo L."/>
            <person name="Hussain F."/>
            <person name="Le Roux F."/>
            <person name="Mincer T."/>
            <person name="Polz M.F."/>
        </authorList>
    </citation>
    <scope>NUCLEOTIDE SEQUENCE [LARGE SCALE GENOMIC DNA]</scope>
    <source>
        <strain evidence="6 7">FF-238</strain>
    </source>
</reference>
<dbReference type="Pfam" id="PF00392">
    <property type="entry name" value="GntR"/>
    <property type="match status" value="1"/>
</dbReference>
<protein>
    <recommendedName>
        <fullName evidence="4">Histidine utilization repressor</fullName>
    </recommendedName>
</protein>
<dbReference type="InterPro" id="IPR036390">
    <property type="entry name" value="WH_DNA-bd_sf"/>
</dbReference>
<dbReference type="AlphaFoldDB" id="A0A1E5CWA6"/>
<dbReference type="SUPFAM" id="SSF46785">
    <property type="entry name" value="Winged helix' DNA-binding domain"/>
    <property type="match status" value="1"/>
</dbReference>
<dbReference type="NCBIfam" id="TIGR02018">
    <property type="entry name" value="his_ut_repres"/>
    <property type="match status" value="1"/>
</dbReference>
<evidence type="ECO:0000256" key="3">
    <source>
        <dbReference type="ARBA" id="ARBA00023163"/>
    </source>
</evidence>